<dbReference type="RefSeq" id="WP_007903715.1">
    <property type="nucleotide sequence ID" value="NZ_ADVG01000001.1"/>
</dbReference>
<gene>
    <name evidence="2" type="ORF">Krac_9381</name>
</gene>
<dbReference type="InterPro" id="IPR037883">
    <property type="entry name" value="Knr4/Smi1-like_sf"/>
</dbReference>
<comment type="caution">
    <text evidence="2">The sequence shown here is derived from an EMBL/GenBank/DDBJ whole genome shotgun (WGS) entry which is preliminary data.</text>
</comment>
<evidence type="ECO:0000259" key="1">
    <source>
        <dbReference type="SMART" id="SM00860"/>
    </source>
</evidence>
<dbReference type="Proteomes" id="UP000004508">
    <property type="component" value="Unassembled WGS sequence"/>
</dbReference>
<sequence length="199" mass="23106">MLVTHYWERIEAWFLQHAPLAWKTYLPGCTEEGLLEAEHLFDQDLPEDFKTSYRIHNGCSSFMNGIDEMSQFFDLHSITRIWDSKRFAWQEGKSNDRAPGVKPSVLSAADIQPVFWHPGWIDFASDGSDYVYCLDLAPAAGGKMGQVIGWDHYDGPQREVHFSGFEKLQEKQAQAPEYGILFSVRRRWTERDIDVRNSW</sequence>
<dbReference type="SUPFAM" id="SSF160631">
    <property type="entry name" value="SMI1/KNR4-like"/>
    <property type="match status" value="1"/>
</dbReference>
<organism evidence="2 3">
    <name type="scientific">Ktedonobacter racemifer DSM 44963</name>
    <dbReference type="NCBI Taxonomy" id="485913"/>
    <lineage>
        <taxon>Bacteria</taxon>
        <taxon>Bacillati</taxon>
        <taxon>Chloroflexota</taxon>
        <taxon>Ktedonobacteria</taxon>
        <taxon>Ktedonobacterales</taxon>
        <taxon>Ktedonobacteraceae</taxon>
        <taxon>Ktedonobacter</taxon>
    </lineage>
</organism>
<evidence type="ECO:0000313" key="3">
    <source>
        <dbReference type="Proteomes" id="UP000004508"/>
    </source>
</evidence>
<dbReference type="STRING" id="485913.Krac_9381"/>
<dbReference type="Pfam" id="PF09346">
    <property type="entry name" value="SMI1_KNR4"/>
    <property type="match status" value="1"/>
</dbReference>
<proteinExistence type="predicted"/>
<dbReference type="InParanoid" id="D6TBX8"/>
<dbReference type="EMBL" id="ADVG01000001">
    <property type="protein sequence ID" value="EFH88014.1"/>
    <property type="molecule type" value="Genomic_DNA"/>
</dbReference>
<keyword evidence="3" id="KW-1185">Reference proteome</keyword>
<dbReference type="SMART" id="SM00860">
    <property type="entry name" value="SMI1_KNR4"/>
    <property type="match status" value="1"/>
</dbReference>
<dbReference type="InterPro" id="IPR051873">
    <property type="entry name" value="KNR4/SMI1_regulator"/>
</dbReference>
<accession>D6TBX8</accession>
<dbReference type="AlphaFoldDB" id="D6TBX8"/>
<name>D6TBX8_KTERA</name>
<dbReference type="eggNOG" id="COG4282">
    <property type="taxonomic scope" value="Bacteria"/>
</dbReference>
<dbReference type="PANTHER" id="PTHR47432">
    <property type="entry name" value="CELL WALL ASSEMBLY REGULATOR SMI1"/>
    <property type="match status" value="1"/>
</dbReference>
<reference evidence="2 3" key="1">
    <citation type="journal article" date="2011" name="Stand. Genomic Sci.">
        <title>Non-contiguous finished genome sequence and contextual data of the filamentous soil bacterium Ktedonobacter racemifer type strain (SOSP1-21).</title>
        <authorList>
            <person name="Chang Y.J."/>
            <person name="Land M."/>
            <person name="Hauser L."/>
            <person name="Chertkov O."/>
            <person name="Del Rio T.G."/>
            <person name="Nolan M."/>
            <person name="Copeland A."/>
            <person name="Tice H."/>
            <person name="Cheng J.F."/>
            <person name="Lucas S."/>
            <person name="Han C."/>
            <person name="Goodwin L."/>
            <person name="Pitluck S."/>
            <person name="Ivanova N."/>
            <person name="Ovchinikova G."/>
            <person name="Pati A."/>
            <person name="Chen A."/>
            <person name="Palaniappan K."/>
            <person name="Mavromatis K."/>
            <person name="Liolios K."/>
            <person name="Brettin T."/>
            <person name="Fiebig A."/>
            <person name="Rohde M."/>
            <person name="Abt B."/>
            <person name="Goker M."/>
            <person name="Detter J.C."/>
            <person name="Woyke T."/>
            <person name="Bristow J."/>
            <person name="Eisen J.A."/>
            <person name="Markowitz V."/>
            <person name="Hugenholtz P."/>
            <person name="Kyrpides N.C."/>
            <person name="Klenk H.P."/>
            <person name="Lapidus A."/>
        </authorList>
    </citation>
    <scope>NUCLEOTIDE SEQUENCE [LARGE SCALE GENOMIC DNA]</scope>
    <source>
        <strain evidence="3">DSM 44963</strain>
    </source>
</reference>
<dbReference type="OrthoDB" id="6989522at2"/>
<dbReference type="InterPro" id="IPR018958">
    <property type="entry name" value="Knr4/Smi1-like_dom"/>
</dbReference>
<feature type="domain" description="Knr4/Smi1-like" evidence="1">
    <location>
        <begin position="28"/>
        <end position="171"/>
    </location>
</feature>
<evidence type="ECO:0000313" key="2">
    <source>
        <dbReference type="EMBL" id="EFH88014.1"/>
    </source>
</evidence>
<dbReference type="PANTHER" id="PTHR47432:SF1">
    <property type="entry name" value="CELL WALL ASSEMBLY REGULATOR SMI1"/>
    <property type="match status" value="1"/>
</dbReference>
<protein>
    <submittedName>
        <fullName evidence="2">Cell wall assembly/cell proliferation coordinating protein, KNR4</fullName>
    </submittedName>
</protein>
<dbReference type="Gene3D" id="3.40.1580.10">
    <property type="entry name" value="SMI1/KNR4-like"/>
    <property type="match status" value="1"/>
</dbReference>